<keyword evidence="3" id="KW-1185">Reference proteome</keyword>
<keyword evidence="1" id="KW-1133">Transmembrane helix</keyword>
<keyword evidence="1" id="KW-0812">Transmembrane</keyword>
<feature type="transmembrane region" description="Helical" evidence="1">
    <location>
        <begin position="46"/>
        <end position="65"/>
    </location>
</feature>
<gene>
    <name evidence="2" type="ORF">PBRA_005054</name>
</gene>
<dbReference type="AlphaFoldDB" id="A0A0G4IMI2"/>
<accession>A0A0G4IMI2</accession>
<feature type="transmembrane region" description="Helical" evidence="1">
    <location>
        <begin position="85"/>
        <end position="103"/>
    </location>
</feature>
<dbReference type="EMBL" id="CDSF01000057">
    <property type="protein sequence ID" value="CEO96383.1"/>
    <property type="molecule type" value="Genomic_DNA"/>
</dbReference>
<keyword evidence="1" id="KW-0472">Membrane</keyword>
<reference evidence="2 3" key="1">
    <citation type="submission" date="2015-02" db="EMBL/GenBank/DDBJ databases">
        <authorList>
            <person name="Chooi Y.-H."/>
        </authorList>
    </citation>
    <scope>NUCLEOTIDE SEQUENCE [LARGE SCALE GENOMIC DNA]</scope>
    <source>
        <strain evidence="2">E3</strain>
    </source>
</reference>
<name>A0A0G4IMI2_PLABS</name>
<evidence type="ECO:0000313" key="3">
    <source>
        <dbReference type="Proteomes" id="UP000039324"/>
    </source>
</evidence>
<protein>
    <submittedName>
        <fullName evidence="2">Uncharacterized protein</fullName>
    </submittedName>
</protein>
<proteinExistence type="predicted"/>
<evidence type="ECO:0000256" key="1">
    <source>
        <dbReference type="SAM" id="Phobius"/>
    </source>
</evidence>
<dbReference type="Proteomes" id="UP000039324">
    <property type="component" value="Unassembled WGS sequence"/>
</dbReference>
<organism evidence="2 3">
    <name type="scientific">Plasmodiophora brassicae</name>
    <name type="common">Clubroot disease agent</name>
    <dbReference type="NCBI Taxonomy" id="37360"/>
    <lineage>
        <taxon>Eukaryota</taxon>
        <taxon>Sar</taxon>
        <taxon>Rhizaria</taxon>
        <taxon>Endomyxa</taxon>
        <taxon>Phytomyxea</taxon>
        <taxon>Plasmodiophorida</taxon>
        <taxon>Plasmodiophoridae</taxon>
        <taxon>Plasmodiophora</taxon>
    </lineage>
</organism>
<evidence type="ECO:0000313" key="2">
    <source>
        <dbReference type="EMBL" id="CEO96383.1"/>
    </source>
</evidence>
<sequence length="202" mass="22418">MRCRRYMAVARVLQRIARHALSRASAGWEYVQSGTFSCFDIWGMDAVMKLLSGGVALVMAIWAIGAALDGDGTVVQARPLTENIFWSRYYLSAAVVFAVLGIIETRTGLRYSICQVLSFLCFAEEVASTSTSTSTVAKVLVNVFVLSSTVVVVSVNMFEILCDTWQSYKDRTDRATRNYLSRLYESHSVLIRSITAGNRLGR</sequence>